<keyword evidence="1" id="KW-0472">Membrane</keyword>
<gene>
    <name evidence="2" type="ORF">IGS68_27420</name>
</gene>
<feature type="transmembrane region" description="Helical" evidence="1">
    <location>
        <begin position="55"/>
        <end position="72"/>
    </location>
</feature>
<accession>A0ABX7B5K5</accession>
<dbReference type="EMBL" id="CP067420">
    <property type="protein sequence ID" value="QQP89650.1"/>
    <property type="molecule type" value="Genomic_DNA"/>
</dbReference>
<dbReference type="Proteomes" id="UP000595197">
    <property type="component" value="Chromosome"/>
</dbReference>
<dbReference type="Pfam" id="PF10003">
    <property type="entry name" value="DUF2244"/>
    <property type="match status" value="1"/>
</dbReference>
<reference evidence="2" key="1">
    <citation type="submission" date="2021-02" db="EMBL/GenBank/DDBJ databases">
        <title>Skermanella TT6 skin isolate.</title>
        <authorList>
            <person name="Lee K."/>
            <person name="Ganzorig M."/>
        </authorList>
    </citation>
    <scope>NUCLEOTIDE SEQUENCE</scope>
    <source>
        <strain evidence="2">TT6</strain>
    </source>
</reference>
<name>A0ABX7B5K5_9PROT</name>
<dbReference type="RefSeq" id="WP_201076127.1">
    <property type="nucleotide sequence ID" value="NZ_CP067420.1"/>
</dbReference>
<evidence type="ECO:0000313" key="3">
    <source>
        <dbReference type="Proteomes" id="UP000595197"/>
    </source>
</evidence>
<keyword evidence="1" id="KW-0812">Transmembrane</keyword>
<protein>
    <submittedName>
        <fullName evidence="2">DUF2244 domain-containing protein</fullName>
    </submittedName>
</protein>
<keyword evidence="3" id="KW-1185">Reference proteome</keyword>
<dbReference type="InterPro" id="IPR016990">
    <property type="entry name" value="UCP032162_TM"/>
</dbReference>
<organism evidence="2 3">
    <name type="scientific">Skermanella cutis</name>
    <dbReference type="NCBI Taxonomy" id="2775420"/>
    <lineage>
        <taxon>Bacteria</taxon>
        <taxon>Pseudomonadati</taxon>
        <taxon>Pseudomonadota</taxon>
        <taxon>Alphaproteobacteria</taxon>
        <taxon>Rhodospirillales</taxon>
        <taxon>Azospirillaceae</taxon>
        <taxon>Skermanella</taxon>
    </lineage>
</organism>
<feature type="transmembrane region" description="Helical" evidence="1">
    <location>
        <begin position="31"/>
        <end position="49"/>
    </location>
</feature>
<sequence>MTAIAHDDAAEPRIFFDAILHPHRSLSRRGFAIFMGAFTAISLTVGGFFWLQGAWPVFGFFGLDILLVWWAFRRSYRSARIYETVRLTERELVVHRVGVTGDDRSWTFQPHWLRVTMDDPPEHESQVTLTSHGQTLTVGSFLSPEERLDFAKALNEALGRCRRVHPGA</sequence>
<evidence type="ECO:0000256" key="1">
    <source>
        <dbReference type="SAM" id="Phobius"/>
    </source>
</evidence>
<proteinExistence type="predicted"/>
<dbReference type="InterPro" id="IPR019253">
    <property type="entry name" value="DUF2244_TM"/>
</dbReference>
<dbReference type="PIRSF" id="PIRSF032162">
    <property type="entry name" value="UCP032162_imp"/>
    <property type="match status" value="1"/>
</dbReference>
<keyword evidence="1" id="KW-1133">Transmembrane helix</keyword>
<evidence type="ECO:0000313" key="2">
    <source>
        <dbReference type="EMBL" id="QQP89650.1"/>
    </source>
</evidence>